<protein>
    <recommendedName>
        <fullName evidence="3">LysM domain-containing protein</fullName>
    </recommendedName>
</protein>
<dbReference type="EMBL" id="JAWDIU010000001">
    <property type="protein sequence ID" value="MDU0326321.1"/>
    <property type="molecule type" value="Genomic_DNA"/>
</dbReference>
<comment type="caution">
    <text evidence="1">The sequence shown here is derived from an EMBL/GenBank/DDBJ whole genome shotgun (WGS) entry which is preliminary data.</text>
</comment>
<proteinExistence type="predicted"/>
<name>A0ABU3RTW6_9MICO</name>
<sequence>MKRAAKITLAVSAVAVAGICALAIWSFPRSDAPPLIDQAAAPPSAAPTPTATPPVTELPAWAQESRPWIIYPEGFRCQGTEGCPNDFRALIGEPGDVLPDGVEYYDPAKHDYNPDDPTRFVVMPRPADGVDLGRRSGAQGFAVVSGADTTRVSAYMVWSGDSLGAIGERFAVDPARLTKNGEPVIPGETQIDPGDLLVFP</sequence>
<accession>A0ABU3RTW6</accession>
<reference evidence="1 2" key="1">
    <citation type="submission" date="2023-09" db="EMBL/GenBank/DDBJ databases">
        <title>Microbacterium fusihabitans sp. nov., Microbacterium phycihabitans sp. nov., and Microbacterium cervinum sp. nov., isolated from dried seaweeds of beach.</title>
        <authorList>
            <person name="Lee S.D."/>
        </authorList>
    </citation>
    <scope>NUCLEOTIDE SEQUENCE [LARGE SCALE GENOMIC DNA]</scope>
    <source>
        <strain evidence="1 2">KSW2-21</strain>
    </source>
</reference>
<evidence type="ECO:0008006" key="3">
    <source>
        <dbReference type="Google" id="ProtNLM"/>
    </source>
</evidence>
<evidence type="ECO:0000313" key="1">
    <source>
        <dbReference type="EMBL" id="MDU0326321.1"/>
    </source>
</evidence>
<evidence type="ECO:0000313" key="2">
    <source>
        <dbReference type="Proteomes" id="UP001256673"/>
    </source>
</evidence>
<keyword evidence="2" id="KW-1185">Reference proteome</keyword>
<gene>
    <name evidence="1" type="ORF">RWH43_06065</name>
</gene>
<dbReference type="RefSeq" id="WP_316000946.1">
    <property type="nucleotide sequence ID" value="NZ_JAWDIU010000001.1"/>
</dbReference>
<dbReference type="Proteomes" id="UP001256673">
    <property type="component" value="Unassembled WGS sequence"/>
</dbReference>
<organism evidence="1 2">
    <name type="scientific">Microbacterium algihabitans</name>
    <dbReference type="NCBI Taxonomy" id="3075992"/>
    <lineage>
        <taxon>Bacteria</taxon>
        <taxon>Bacillati</taxon>
        <taxon>Actinomycetota</taxon>
        <taxon>Actinomycetes</taxon>
        <taxon>Micrococcales</taxon>
        <taxon>Microbacteriaceae</taxon>
        <taxon>Microbacterium</taxon>
    </lineage>
</organism>